<accession>A0A8H6JBG9</accession>
<name>A0A8H6JBG9_9PEZI</name>
<evidence type="ECO:0000313" key="2">
    <source>
        <dbReference type="EMBL" id="KAF6809541.1"/>
    </source>
</evidence>
<dbReference type="Pfam" id="PF06985">
    <property type="entry name" value="HET"/>
    <property type="match status" value="1"/>
</dbReference>
<evidence type="ECO:0000313" key="3">
    <source>
        <dbReference type="Proteomes" id="UP000652219"/>
    </source>
</evidence>
<dbReference type="Proteomes" id="UP000652219">
    <property type="component" value="Unassembled WGS sequence"/>
</dbReference>
<proteinExistence type="predicted"/>
<keyword evidence="3" id="KW-1185">Reference proteome</keyword>
<dbReference type="InterPro" id="IPR010730">
    <property type="entry name" value="HET"/>
</dbReference>
<dbReference type="PANTHER" id="PTHR10622:SF10">
    <property type="entry name" value="HET DOMAIN-CONTAINING PROTEIN"/>
    <property type="match status" value="1"/>
</dbReference>
<evidence type="ECO:0000259" key="1">
    <source>
        <dbReference type="Pfam" id="PF06985"/>
    </source>
</evidence>
<dbReference type="AlphaFoldDB" id="A0A8H6JBG9"/>
<protein>
    <submittedName>
        <fullName evidence="2">HET domain protein</fullName>
    </submittedName>
</protein>
<dbReference type="EMBL" id="WIGN01000099">
    <property type="protein sequence ID" value="KAF6809541.1"/>
    <property type="molecule type" value="Genomic_DNA"/>
</dbReference>
<reference evidence="2 3" key="1">
    <citation type="journal article" date="2020" name="Phytopathology">
        <title>Genome Sequence Resources of Colletotrichum truncatum, C. plurivorum, C. musicola, and C. sojae: Four Species Pathogenic to Soybean (Glycine max).</title>
        <authorList>
            <person name="Rogerio F."/>
            <person name="Boufleur T.R."/>
            <person name="Ciampi-Guillardi M."/>
            <person name="Sukno S.A."/>
            <person name="Thon M.R."/>
            <person name="Massola Junior N.S."/>
            <person name="Baroncelli R."/>
        </authorList>
    </citation>
    <scope>NUCLEOTIDE SEQUENCE [LARGE SCALE GENOMIC DNA]</scope>
    <source>
        <strain evidence="2 3">LFN0009</strain>
    </source>
</reference>
<gene>
    <name evidence="2" type="ORF">CSOJ01_06832</name>
</gene>
<dbReference type="PANTHER" id="PTHR10622">
    <property type="entry name" value="HET DOMAIN-CONTAINING PROTEIN"/>
    <property type="match status" value="1"/>
</dbReference>
<comment type="caution">
    <text evidence="2">The sequence shown here is derived from an EMBL/GenBank/DDBJ whole genome shotgun (WGS) entry which is preliminary data.</text>
</comment>
<organism evidence="2 3">
    <name type="scientific">Colletotrichum sojae</name>
    <dbReference type="NCBI Taxonomy" id="2175907"/>
    <lineage>
        <taxon>Eukaryota</taxon>
        <taxon>Fungi</taxon>
        <taxon>Dikarya</taxon>
        <taxon>Ascomycota</taxon>
        <taxon>Pezizomycotina</taxon>
        <taxon>Sordariomycetes</taxon>
        <taxon>Hypocreomycetidae</taxon>
        <taxon>Glomerellales</taxon>
        <taxon>Glomerellaceae</taxon>
        <taxon>Colletotrichum</taxon>
        <taxon>Colletotrichum orchidearum species complex</taxon>
    </lineage>
</organism>
<feature type="domain" description="Heterokaryon incompatibility" evidence="1">
    <location>
        <begin position="22"/>
        <end position="104"/>
    </location>
</feature>
<sequence length="544" mass="61870">MRLLNATTLRIETVFPGKEPPYAILSHRWTDDEVLLGDIQSGKARSKASFAKLKGCCDVALGQGLSHVWIDTCCIDQTSSAELSEAINSMFRWYRGAQVCYAYLFDACVERDYLQSQWFDRGWTLQELIAPKEVQFYARDWTQFGDRTCLSSSLSLRTGIAEEYLLGSNVWNAPIAERMSWAARRETTKPEDIAYCLFGIFNIHMPLLYGEGGENAFIRLQREIISTLNFADDSWLAWGLNIAPKSKPTRDLTCAALDGMLARSPSLFEDSRDVVLVQRGAGTVALGISMTNADIHAQLPVVTEHGRDYLLLGCHMRSDYWNVISIPVINHLGRYYRTRWPTEVYGEELWSGATAFNMNSTWGKRNGATLKDLILASREYLTAEVTGKDPFFSVRLPDGFRVVEVFPPEAWQPRQYIHIDLGEHKGSELPPPRVVRLERCSTRNGVQDPDHYLLNLSFEPAPDRFAKGLLPKPCCRVGLVPRDSPPLQEDLTGVHFDVAMPVPRTSTALMAEIKWREVYGRLTYVVRVYMEDEWKIHYSHMTFE</sequence>